<dbReference type="InterPro" id="IPR050373">
    <property type="entry name" value="Fibrinogen_C-term_domain"/>
</dbReference>
<name>A0A1I8GLH4_9PLAT</name>
<protein>
    <submittedName>
        <fullName evidence="5">Fibrinogen C-terminal domain-containing protein</fullName>
    </submittedName>
</protein>
<feature type="region of interest" description="Disordered" evidence="2">
    <location>
        <begin position="172"/>
        <end position="192"/>
    </location>
</feature>
<dbReference type="GO" id="GO:0005615">
    <property type="term" value="C:extracellular space"/>
    <property type="evidence" value="ECO:0007669"/>
    <property type="project" value="TreeGrafter"/>
</dbReference>
<dbReference type="InterPro" id="IPR020837">
    <property type="entry name" value="Fibrinogen_CS"/>
</dbReference>
<dbReference type="InterPro" id="IPR002181">
    <property type="entry name" value="Fibrinogen_a/b/g_C_dom"/>
</dbReference>
<sequence>PHHVTEAAAAFSSGRLWWSSLESLSDYEAVRSHSVQNEPECIVPANSDSAVQLVAFNASSGLCAHFRCHLGLSHCRKCRNANKGAQGVWTAGSDCWTTVQHRVSGSVDFYRNWTQYQSEFGEGPDGNYWIGSAAMRTRELSECGQPAVTAGPPCSTGCPAQWTFTATGLSTRASSARDPTETTGSFSTMDADHDDSSSSCAENYSGGWWFQGCYSTHPNGVYKNFTDAIGGPFGHGIIWKYYYGFYYSLMEYGQAGETTAGTFVPDALPHPPSDDIEAAASEMEHGLNSDITYAMNNKRQFALVLLAVACFAATQTQGRPSGEPEILDADDADTSVAEQVLNAMAETEDELPQERADPQFRNPASEPRCFLDSRPGYLKPETQLPMPIAWPIRNQQQAMLGLLTVLSIAAAVCEAPEPPGSISWTQSFDKLEDYEVARTERAASEIQCVTLASRAASAQVAAYDAKTELCRTYRCRMGLPHCRKCRNVHKGNQAVWTASTDCWITIQHRTSSSTSFNASYAAYKSGFGEGENGNFWIGLRTIRDLTSGPERQLLILMKLWNGTESFARYTRFSVDTEDNDFKLFISGFSGSSGVGDDLAQFNGKRFSARDDASGDTEEDCARDAKGAWWFAGCPDGHLNGAYQTSSAVPGKGQGVIWSRPYGAEYSLKEVEMLLV</sequence>
<accession>A0A1I8GLH4</accession>
<keyword evidence="1" id="KW-1015">Disulfide bond</keyword>
<keyword evidence="4" id="KW-1185">Reference proteome</keyword>
<reference evidence="5" key="1">
    <citation type="submission" date="2016-11" db="UniProtKB">
        <authorList>
            <consortium name="WormBaseParasite"/>
        </authorList>
    </citation>
    <scope>IDENTIFICATION</scope>
</reference>
<feature type="domain" description="Fibrinogen C-terminal" evidence="3">
    <location>
        <begin position="32"/>
        <end position="249"/>
    </location>
</feature>
<dbReference type="PROSITE" id="PS00514">
    <property type="entry name" value="FIBRINOGEN_C_1"/>
    <property type="match status" value="1"/>
</dbReference>
<dbReference type="InterPro" id="IPR036056">
    <property type="entry name" value="Fibrinogen-like_C"/>
</dbReference>
<proteinExistence type="predicted"/>
<feature type="domain" description="Fibrinogen C-terminal" evidence="3">
    <location>
        <begin position="439"/>
        <end position="675"/>
    </location>
</feature>
<evidence type="ECO:0000313" key="5">
    <source>
        <dbReference type="WBParaSite" id="maker-uti_cns_0002341-snap-gene-0.3-mRNA-1"/>
    </source>
</evidence>
<organism evidence="4 5">
    <name type="scientific">Macrostomum lignano</name>
    <dbReference type="NCBI Taxonomy" id="282301"/>
    <lineage>
        <taxon>Eukaryota</taxon>
        <taxon>Metazoa</taxon>
        <taxon>Spiralia</taxon>
        <taxon>Lophotrochozoa</taxon>
        <taxon>Platyhelminthes</taxon>
        <taxon>Rhabditophora</taxon>
        <taxon>Macrostomorpha</taxon>
        <taxon>Macrostomida</taxon>
        <taxon>Macrostomidae</taxon>
        <taxon>Macrostomum</taxon>
    </lineage>
</organism>
<evidence type="ECO:0000259" key="3">
    <source>
        <dbReference type="PROSITE" id="PS51406"/>
    </source>
</evidence>
<dbReference type="SUPFAM" id="SSF56496">
    <property type="entry name" value="Fibrinogen C-terminal domain-like"/>
    <property type="match status" value="2"/>
</dbReference>
<dbReference type="Proteomes" id="UP000095280">
    <property type="component" value="Unplaced"/>
</dbReference>
<dbReference type="PANTHER" id="PTHR19143">
    <property type="entry name" value="FIBRINOGEN/TENASCIN/ANGIOPOEITIN"/>
    <property type="match status" value="1"/>
</dbReference>
<dbReference type="Pfam" id="PF00147">
    <property type="entry name" value="Fibrinogen_C"/>
    <property type="match status" value="3"/>
</dbReference>
<dbReference type="AlphaFoldDB" id="A0A1I8GLH4"/>
<dbReference type="Gene3D" id="4.10.530.10">
    <property type="entry name" value="Gamma-fibrinogen Carboxyl Terminal Fragment, domain 2"/>
    <property type="match status" value="1"/>
</dbReference>
<feature type="region of interest" description="Disordered" evidence="2">
    <location>
        <begin position="345"/>
        <end position="366"/>
    </location>
</feature>
<dbReference type="PANTHER" id="PTHR19143:SF394">
    <property type="entry name" value="ANGIOPOIETIN-RELATED PROTEIN 3-LIKE"/>
    <property type="match status" value="1"/>
</dbReference>
<evidence type="ECO:0000313" key="4">
    <source>
        <dbReference type="Proteomes" id="UP000095280"/>
    </source>
</evidence>
<dbReference type="SMART" id="SM00186">
    <property type="entry name" value="FBG"/>
    <property type="match status" value="1"/>
</dbReference>
<evidence type="ECO:0000256" key="1">
    <source>
        <dbReference type="ARBA" id="ARBA00023157"/>
    </source>
</evidence>
<evidence type="ECO:0000256" key="2">
    <source>
        <dbReference type="SAM" id="MobiDB-lite"/>
    </source>
</evidence>
<dbReference type="PROSITE" id="PS51406">
    <property type="entry name" value="FIBRINOGEN_C_2"/>
    <property type="match status" value="2"/>
</dbReference>
<dbReference type="InterPro" id="IPR014716">
    <property type="entry name" value="Fibrinogen_a/b/g_C_1"/>
</dbReference>
<dbReference type="WBParaSite" id="maker-uti_cns_0002341-snap-gene-0.3-mRNA-1">
    <property type="protein sequence ID" value="maker-uti_cns_0002341-snap-gene-0.3-mRNA-1"/>
    <property type="gene ID" value="maker-uti_cns_0002341-snap-gene-0.3"/>
</dbReference>
<dbReference type="Gene3D" id="3.90.215.10">
    <property type="entry name" value="Gamma Fibrinogen, chain A, domain 1"/>
    <property type="match status" value="2"/>
</dbReference>